<name>A0A1T0CG70_9GAMM</name>
<accession>A0A1T0CG70</accession>
<proteinExistence type="inferred from homology"/>
<dbReference type="InterPro" id="IPR002716">
    <property type="entry name" value="PIN_dom"/>
</dbReference>
<comment type="caution">
    <text evidence="9">The sequence shown here is derived from an EMBL/GenBank/DDBJ whole genome shotgun (WGS) entry which is preliminary data.</text>
</comment>
<organism evidence="9 10">
    <name type="scientific">Moraxella pluranimalium</name>
    <dbReference type="NCBI Taxonomy" id="470453"/>
    <lineage>
        <taxon>Bacteria</taxon>
        <taxon>Pseudomonadati</taxon>
        <taxon>Pseudomonadota</taxon>
        <taxon>Gammaproteobacteria</taxon>
        <taxon>Moraxellales</taxon>
        <taxon>Moraxellaceae</taxon>
        <taxon>Moraxella</taxon>
    </lineage>
</organism>
<evidence type="ECO:0000256" key="5">
    <source>
        <dbReference type="ARBA" id="ARBA00022801"/>
    </source>
</evidence>
<dbReference type="RefSeq" id="WP_078254962.1">
    <property type="nucleotide sequence ID" value="NZ_MUYU01000033.1"/>
</dbReference>
<dbReference type="InterPro" id="IPR050556">
    <property type="entry name" value="Type_II_TA_system_RNase"/>
</dbReference>
<sequence length="122" mass="13918">MILVDSNIIIYHLNGVAQATRFLHEHRGHMCICMITVAEVLSFAPNAQALAMTEKMLHEQFTWIEISREIILKSAELRREKKIKLPNAIIGATAVCHQLKLASRNHKDFEHLPITLINPIDE</sequence>
<dbReference type="GO" id="GO:0004518">
    <property type="term" value="F:nuclease activity"/>
    <property type="evidence" value="ECO:0007669"/>
    <property type="project" value="UniProtKB-KW"/>
</dbReference>
<dbReference type="GO" id="GO:0046872">
    <property type="term" value="F:metal ion binding"/>
    <property type="evidence" value="ECO:0007669"/>
    <property type="project" value="UniProtKB-KW"/>
</dbReference>
<dbReference type="Gene3D" id="3.40.50.1010">
    <property type="entry name" value="5'-nuclease"/>
    <property type="match status" value="1"/>
</dbReference>
<keyword evidence="3" id="KW-0540">Nuclease</keyword>
<dbReference type="PANTHER" id="PTHR33653:SF1">
    <property type="entry name" value="RIBONUCLEASE VAPC2"/>
    <property type="match status" value="1"/>
</dbReference>
<evidence type="ECO:0000256" key="3">
    <source>
        <dbReference type="ARBA" id="ARBA00022722"/>
    </source>
</evidence>
<evidence type="ECO:0000256" key="2">
    <source>
        <dbReference type="ARBA" id="ARBA00022649"/>
    </source>
</evidence>
<comment type="similarity">
    <text evidence="7">Belongs to the PINc/VapC protein family.</text>
</comment>
<evidence type="ECO:0000256" key="4">
    <source>
        <dbReference type="ARBA" id="ARBA00022723"/>
    </source>
</evidence>
<dbReference type="InterPro" id="IPR029060">
    <property type="entry name" value="PIN-like_dom_sf"/>
</dbReference>
<keyword evidence="6" id="KW-0460">Magnesium</keyword>
<evidence type="ECO:0000313" key="9">
    <source>
        <dbReference type="EMBL" id="OOS21289.1"/>
    </source>
</evidence>
<evidence type="ECO:0000259" key="8">
    <source>
        <dbReference type="Pfam" id="PF01850"/>
    </source>
</evidence>
<dbReference type="CDD" id="cd18738">
    <property type="entry name" value="PIN_VapC4-5_FitB-like"/>
    <property type="match status" value="1"/>
</dbReference>
<evidence type="ECO:0000256" key="6">
    <source>
        <dbReference type="ARBA" id="ARBA00022842"/>
    </source>
</evidence>
<evidence type="ECO:0000256" key="1">
    <source>
        <dbReference type="ARBA" id="ARBA00001946"/>
    </source>
</evidence>
<dbReference type="GO" id="GO:0016787">
    <property type="term" value="F:hydrolase activity"/>
    <property type="evidence" value="ECO:0007669"/>
    <property type="project" value="UniProtKB-KW"/>
</dbReference>
<keyword evidence="10" id="KW-1185">Reference proteome</keyword>
<reference evidence="9 10" key="1">
    <citation type="submission" date="2017-02" db="EMBL/GenBank/DDBJ databases">
        <title>Draft genome sequence of Moraxella pluranimalium CCUG 54913T type strain.</title>
        <authorList>
            <person name="Salva-Serra F."/>
            <person name="Engstrom-Jakobsson H."/>
            <person name="Thorell K."/>
            <person name="Jaen-Luchoro D."/>
            <person name="Gonzales-Siles L."/>
            <person name="Karlsson R."/>
            <person name="Yazdan S."/>
            <person name="Boulund F."/>
            <person name="Johnning A."/>
            <person name="Engstrand L."/>
            <person name="Kristiansson E."/>
            <person name="Moore E."/>
        </authorList>
    </citation>
    <scope>NUCLEOTIDE SEQUENCE [LARGE SCALE GENOMIC DNA]</scope>
    <source>
        <strain evidence="9 10">CCUG 54913</strain>
    </source>
</reference>
<keyword evidence="2" id="KW-1277">Toxin-antitoxin system</keyword>
<dbReference type="Proteomes" id="UP000189800">
    <property type="component" value="Unassembled WGS sequence"/>
</dbReference>
<dbReference type="Pfam" id="PF01850">
    <property type="entry name" value="PIN"/>
    <property type="match status" value="1"/>
</dbReference>
<keyword evidence="5" id="KW-0378">Hydrolase</keyword>
<dbReference type="PANTHER" id="PTHR33653">
    <property type="entry name" value="RIBONUCLEASE VAPC2"/>
    <property type="match status" value="1"/>
</dbReference>
<evidence type="ECO:0000313" key="10">
    <source>
        <dbReference type="Proteomes" id="UP000189800"/>
    </source>
</evidence>
<keyword evidence="4" id="KW-0479">Metal-binding</keyword>
<evidence type="ECO:0000256" key="7">
    <source>
        <dbReference type="ARBA" id="ARBA00038093"/>
    </source>
</evidence>
<dbReference type="STRING" id="470453.B0680_10055"/>
<dbReference type="OrthoDB" id="532510at2"/>
<dbReference type="EMBL" id="MUYU01000033">
    <property type="protein sequence ID" value="OOS21289.1"/>
    <property type="molecule type" value="Genomic_DNA"/>
</dbReference>
<feature type="domain" description="PIN" evidence="8">
    <location>
        <begin position="2"/>
        <end position="112"/>
    </location>
</feature>
<protein>
    <recommendedName>
        <fullName evidence="8">PIN domain-containing protein</fullName>
    </recommendedName>
</protein>
<dbReference type="AlphaFoldDB" id="A0A1T0CG70"/>
<gene>
    <name evidence="9" type="ORF">B0680_10055</name>
</gene>
<comment type="cofactor">
    <cofactor evidence="1">
        <name>Mg(2+)</name>
        <dbReference type="ChEBI" id="CHEBI:18420"/>
    </cofactor>
</comment>
<dbReference type="SUPFAM" id="SSF88723">
    <property type="entry name" value="PIN domain-like"/>
    <property type="match status" value="1"/>
</dbReference>